<dbReference type="Gene3D" id="1.10.600.10">
    <property type="entry name" value="Farnesyl Diphosphate Synthase"/>
    <property type="match status" value="1"/>
</dbReference>
<dbReference type="EMBL" id="DS547145">
    <property type="protein sequence ID" value="EDR00891.1"/>
    <property type="molecule type" value="Genomic_DNA"/>
</dbReference>
<accession>B0DWY2</accession>
<keyword evidence="3 6" id="KW-0479">Metal-binding</keyword>
<dbReference type="GO" id="GO:0046872">
    <property type="term" value="F:metal ion binding"/>
    <property type="evidence" value="ECO:0007669"/>
    <property type="project" value="UniProtKB-KW"/>
</dbReference>
<dbReference type="KEGG" id="lbc:LACBIDRAFT_312850"/>
<evidence type="ECO:0000313" key="7">
    <source>
        <dbReference type="EMBL" id="EDR00891.1"/>
    </source>
</evidence>
<dbReference type="GeneID" id="6084168"/>
<evidence type="ECO:0000256" key="5">
    <source>
        <dbReference type="ARBA" id="ARBA00023239"/>
    </source>
</evidence>
<gene>
    <name evidence="7" type="ORF">LACBIDRAFT_312850</name>
</gene>
<dbReference type="Proteomes" id="UP000001194">
    <property type="component" value="Unassembled WGS sequence"/>
</dbReference>
<dbReference type="SFLD" id="SFLDS00005">
    <property type="entry name" value="Isoprenoid_Synthase_Type_I"/>
    <property type="match status" value="1"/>
</dbReference>
<organism evidence="8">
    <name type="scientific">Laccaria bicolor (strain S238N-H82 / ATCC MYA-4686)</name>
    <name type="common">Bicoloured deceiver</name>
    <name type="synonym">Laccaria laccata var. bicolor</name>
    <dbReference type="NCBI Taxonomy" id="486041"/>
    <lineage>
        <taxon>Eukaryota</taxon>
        <taxon>Fungi</taxon>
        <taxon>Dikarya</taxon>
        <taxon>Basidiomycota</taxon>
        <taxon>Agaricomycotina</taxon>
        <taxon>Agaricomycetes</taxon>
        <taxon>Agaricomycetidae</taxon>
        <taxon>Agaricales</taxon>
        <taxon>Agaricineae</taxon>
        <taxon>Hydnangiaceae</taxon>
        <taxon>Laccaria</taxon>
    </lineage>
</organism>
<evidence type="ECO:0000256" key="2">
    <source>
        <dbReference type="ARBA" id="ARBA00006333"/>
    </source>
</evidence>
<evidence type="ECO:0000256" key="6">
    <source>
        <dbReference type="RuleBase" id="RU366034"/>
    </source>
</evidence>
<dbReference type="OrthoDB" id="6486656at2759"/>
<dbReference type="InterPro" id="IPR008949">
    <property type="entry name" value="Isoprenoid_synthase_dom_sf"/>
</dbReference>
<dbReference type="RefSeq" id="XP_001888485.1">
    <property type="nucleotide sequence ID" value="XM_001888450.1"/>
</dbReference>
<dbReference type="InterPro" id="IPR034686">
    <property type="entry name" value="Terpene_cyclase-like_2"/>
</dbReference>
<dbReference type="Pfam" id="PF19086">
    <property type="entry name" value="Terpene_syn_C_2"/>
    <property type="match status" value="1"/>
</dbReference>
<keyword evidence="5 6" id="KW-0456">Lyase</keyword>
<comment type="similarity">
    <text evidence="2 6">Belongs to the terpene synthase family.</text>
</comment>
<dbReference type="PANTHER" id="PTHR35201">
    <property type="entry name" value="TERPENE SYNTHASE"/>
    <property type="match status" value="1"/>
</dbReference>
<evidence type="ECO:0000256" key="3">
    <source>
        <dbReference type="ARBA" id="ARBA00022723"/>
    </source>
</evidence>
<dbReference type="PANTHER" id="PTHR35201:SF4">
    <property type="entry name" value="BETA-PINACENE SYNTHASE-RELATED"/>
    <property type="match status" value="1"/>
</dbReference>
<reference evidence="7 8" key="1">
    <citation type="journal article" date="2008" name="Nature">
        <title>The genome of Laccaria bicolor provides insights into mycorrhizal symbiosis.</title>
        <authorList>
            <person name="Martin F."/>
            <person name="Aerts A."/>
            <person name="Ahren D."/>
            <person name="Brun A."/>
            <person name="Danchin E.G.J."/>
            <person name="Duchaussoy F."/>
            <person name="Gibon J."/>
            <person name="Kohler A."/>
            <person name="Lindquist E."/>
            <person name="Pereda V."/>
            <person name="Salamov A."/>
            <person name="Shapiro H.J."/>
            <person name="Wuyts J."/>
            <person name="Blaudez D."/>
            <person name="Buee M."/>
            <person name="Brokstein P."/>
            <person name="Canbaeck B."/>
            <person name="Cohen D."/>
            <person name="Courty P.E."/>
            <person name="Coutinho P.M."/>
            <person name="Delaruelle C."/>
            <person name="Detter J.C."/>
            <person name="Deveau A."/>
            <person name="DiFazio S."/>
            <person name="Duplessis S."/>
            <person name="Fraissinet-Tachet L."/>
            <person name="Lucic E."/>
            <person name="Frey-Klett P."/>
            <person name="Fourrey C."/>
            <person name="Feussner I."/>
            <person name="Gay G."/>
            <person name="Grimwood J."/>
            <person name="Hoegger P.J."/>
            <person name="Jain P."/>
            <person name="Kilaru S."/>
            <person name="Labbe J."/>
            <person name="Lin Y.C."/>
            <person name="Legue V."/>
            <person name="Le Tacon F."/>
            <person name="Marmeisse R."/>
            <person name="Melayah D."/>
            <person name="Montanini B."/>
            <person name="Muratet M."/>
            <person name="Nehls U."/>
            <person name="Niculita-Hirzel H."/>
            <person name="Oudot-Le Secq M.P."/>
            <person name="Peter M."/>
            <person name="Quesneville H."/>
            <person name="Rajashekar B."/>
            <person name="Reich M."/>
            <person name="Rouhier N."/>
            <person name="Schmutz J."/>
            <person name="Yin T."/>
            <person name="Chalot M."/>
            <person name="Henrissat B."/>
            <person name="Kuees U."/>
            <person name="Lucas S."/>
            <person name="Van de Peer Y."/>
            <person name="Podila G.K."/>
            <person name="Polle A."/>
            <person name="Pukkila P.J."/>
            <person name="Richardson P.M."/>
            <person name="Rouze P."/>
            <person name="Sanders I.R."/>
            <person name="Stajich J.E."/>
            <person name="Tunlid A."/>
            <person name="Tuskan G."/>
            <person name="Grigoriev I.V."/>
        </authorList>
    </citation>
    <scope>NUCLEOTIDE SEQUENCE [LARGE SCALE GENOMIC DNA]</scope>
    <source>
        <strain evidence="8">S238N-H82 / ATCC MYA-4686</strain>
    </source>
</reference>
<dbReference type="AlphaFoldDB" id="B0DWY2"/>
<evidence type="ECO:0000256" key="1">
    <source>
        <dbReference type="ARBA" id="ARBA00001946"/>
    </source>
</evidence>
<evidence type="ECO:0000313" key="8">
    <source>
        <dbReference type="Proteomes" id="UP000001194"/>
    </source>
</evidence>
<evidence type="ECO:0000256" key="4">
    <source>
        <dbReference type="ARBA" id="ARBA00022842"/>
    </source>
</evidence>
<dbReference type="SFLD" id="SFLDG01020">
    <property type="entry name" value="Terpene_Cyclase_Like_2"/>
    <property type="match status" value="1"/>
</dbReference>
<dbReference type="SUPFAM" id="SSF48576">
    <property type="entry name" value="Terpenoid synthases"/>
    <property type="match status" value="1"/>
</dbReference>
<dbReference type="InParanoid" id="B0DWY2"/>
<keyword evidence="8" id="KW-1185">Reference proteome</keyword>
<dbReference type="GO" id="GO:0008299">
    <property type="term" value="P:isoprenoid biosynthetic process"/>
    <property type="evidence" value="ECO:0007669"/>
    <property type="project" value="UniProtKB-ARBA"/>
</dbReference>
<protein>
    <recommendedName>
        <fullName evidence="6">Terpene synthase</fullName>
        <ecNumber evidence="6">4.2.3.-</ecNumber>
    </recommendedName>
</protein>
<proteinExistence type="inferred from homology"/>
<keyword evidence="4 6" id="KW-0460">Magnesium</keyword>
<dbReference type="GO" id="GO:0010333">
    <property type="term" value="F:terpene synthase activity"/>
    <property type="evidence" value="ECO:0007669"/>
    <property type="project" value="InterPro"/>
</dbReference>
<comment type="cofactor">
    <cofactor evidence="1 6">
        <name>Mg(2+)</name>
        <dbReference type="ChEBI" id="CHEBI:18420"/>
    </cofactor>
</comment>
<sequence>MASTHQQLLYIPDFLSICNLPSNTHPLEDVVRRETEEWIRSYGLFSDDQWEKFLRSDVPRFASRTFPYAGYEKLRNCTDFCLLVFALDDITDDEDKNKGTLTSKESVDAMQSDITRSSSAGERMIKDYRARFFKSVGPTLWRRFLQDWEATFKALPKELELRESNEVLSIKEYTLVRRENCALRVGFTHIEYALGIELPDEVYENSVFNEMYLAVLDMSWLSNDVHSYGKELAKGHGRWNYLSVVMQELSIDLQAAADYSGIKFRELYDRFMDGRSRLPLRGKPLDSDIVAFFEALGIWLAGNLQWSFEMPRYFGAHCDDVKLTHIVDLGSFRKS</sequence>
<name>B0DWY2_LACBS</name>
<dbReference type="HOGENOM" id="CLU_042538_2_1_1"/>
<dbReference type="EC" id="4.2.3.-" evidence="6"/>